<feature type="compositionally biased region" description="Basic and acidic residues" evidence="1">
    <location>
        <begin position="338"/>
        <end position="347"/>
    </location>
</feature>
<evidence type="ECO:0000256" key="1">
    <source>
        <dbReference type="SAM" id="MobiDB-lite"/>
    </source>
</evidence>
<comment type="caution">
    <text evidence="2">The sequence shown here is derived from an EMBL/GenBank/DDBJ whole genome shotgun (WGS) entry which is preliminary data.</text>
</comment>
<feature type="compositionally biased region" description="Low complexity" evidence="1">
    <location>
        <begin position="284"/>
        <end position="297"/>
    </location>
</feature>
<feature type="region of interest" description="Disordered" evidence="1">
    <location>
        <begin position="222"/>
        <end position="305"/>
    </location>
</feature>
<feature type="compositionally biased region" description="Basic and acidic residues" evidence="1">
    <location>
        <begin position="355"/>
        <end position="372"/>
    </location>
</feature>
<gene>
    <name evidence="2" type="ORF">PG996_013741</name>
</gene>
<dbReference type="PANTHER" id="PTHR38887">
    <property type="entry name" value="CHROMOSOME 21, WHOLE GENOME SHOTGUN SEQUENCE"/>
    <property type="match status" value="1"/>
</dbReference>
<name>A0ABR1TGD9_9PEZI</name>
<accession>A0ABR1TGD9</accession>
<evidence type="ECO:0000313" key="3">
    <source>
        <dbReference type="Proteomes" id="UP001446871"/>
    </source>
</evidence>
<dbReference type="EMBL" id="JAQQWM010000009">
    <property type="protein sequence ID" value="KAK8045677.1"/>
    <property type="molecule type" value="Genomic_DNA"/>
</dbReference>
<proteinExistence type="predicted"/>
<sequence length="439" mass="48150">MTHFGVLPRPRPQHRIHSPALEVRVLRVLPPRYTDQEFRAQAAPVTALMSDGSRLPDPVVIPQRRPKDRTRGFARAYAPDLSRCGIDQGTFLRFIDGLNASVAASGAVQAINLAGAAAGAVPASVFIGAPIIGLALQVGAGIYTEVTARKGYDSYISFSFFLLPAMFSSYLSLSHGTGIANANLAGRCSQNAFLTKMNDELFRPRGLYCLIMSYDINSRANVTRPGQGHDPSKIIQKGMSSASTSRGMRSNDGILGAANFPATAQLVYPDPDDPPVHDFDDDSSSSSYDGQQQQQPGPSGGSKFSNMLASFAEKRDFKTQVKFQKKNPTSLINPLMDPKAELSDKDLRKQRKREAKQERKDDKREHKSEKRERKGKAAKVRKIKEVLTLPTRPAHLIPLATKLLTDMVSTHQGVLYLMIVNMPSNQDMQTAHHLVGDPK</sequence>
<feature type="region of interest" description="Disordered" evidence="1">
    <location>
        <begin position="319"/>
        <end position="379"/>
    </location>
</feature>
<organism evidence="2 3">
    <name type="scientific">Apiospora saccharicola</name>
    <dbReference type="NCBI Taxonomy" id="335842"/>
    <lineage>
        <taxon>Eukaryota</taxon>
        <taxon>Fungi</taxon>
        <taxon>Dikarya</taxon>
        <taxon>Ascomycota</taxon>
        <taxon>Pezizomycotina</taxon>
        <taxon>Sordariomycetes</taxon>
        <taxon>Xylariomycetidae</taxon>
        <taxon>Amphisphaeriales</taxon>
        <taxon>Apiosporaceae</taxon>
        <taxon>Apiospora</taxon>
    </lineage>
</organism>
<dbReference type="PANTHER" id="PTHR38887:SF1">
    <property type="entry name" value="RAS MODIFICATION PROTEIN ERF4"/>
    <property type="match status" value="1"/>
</dbReference>
<dbReference type="Proteomes" id="UP001446871">
    <property type="component" value="Unassembled WGS sequence"/>
</dbReference>
<evidence type="ECO:0000313" key="2">
    <source>
        <dbReference type="EMBL" id="KAK8045677.1"/>
    </source>
</evidence>
<protein>
    <submittedName>
        <fullName evidence="2">Uncharacterized protein</fullName>
    </submittedName>
</protein>
<feature type="compositionally biased region" description="Polar residues" evidence="1">
    <location>
        <begin position="238"/>
        <end position="248"/>
    </location>
</feature>
<keyword evidence="3" id="KW-1185">Reference proteome</keyword>
<reference evidence="2 3" key="1">
    <citation type="submission" date="2023-01" db="EMBL/GenBank/DDBJ databases">
        <title>Analysis of 21 Apiospora genomes using comparative genomics revels a genus with tremendous synthesis potential of carbohydrate active enzymes and secondary metabolites.</title>
        <authorList>
            <person name="Sorensen T."/>
        </authorList>
    </citation>
    <scope>NUCLEOTIDE SEQUENCE [LARGE SCALE GENOMIC DNA]</scope>
    <source>
        <strain evidence="2 3">CBS 83171</strain>
    </source>
</reference>
<dbReference type="InterPro" id="IPR053221">
    <property type="entry name" value="Burnettramic_acid_biosynth"/>
</dbReference>